<evidence type="ECO:0000259" key="3">
    <source>
        <dbReference type="SMART" id="SM01088"/>
    </source>
</evidence>
<dbReference type="AlphaFoldDB" id="A0A0M3K2I6"/>
<gene>
    <name evidence="4" type="ORF">ASIM_LOCUS14541</name>
</gene>
<sequence length="366" mass="37607">MSRLLIGSSVAGTSLVVLASIVAIIHLFGQINSFYFEILEEMDQFKLMANDAWDNMMEMNRLRVSDFDIEPMSEEQTEDSIVREKRHNMNQEAWNTRMRARKSWRASSGGVPRQQRVAAARGYNDGSSGRYSSRDAAVEQTSSAQVNNAPEQSNSAPMQCPPGPPGPPGIPGSAGDAGERGLDGRPGLSGVAVAVNGGVNGCIKCPAGPPGLPGSLGPPGLAGPAGASGTRGVALPGPKGPPGPQGPVGQPGAPASASVLDAQGPPGPMGIAGKPGLAGNRGAPGADGLAGEPGADSEYCPCPKRLNGNAGANRGPVITNFNGGRDLNRGGAARRGYVRPNGAYAAPRQFNSRRVPVMIRKGYGRT</sequence>
<dbReference type="InterPro" id="IPR002486">
    <property type="entry name" value="Col_cuticle_N"/>
</dbReference>
<organism evidence="6">
    <name type="scientific">Anisakis simplex</name>
    <name type="common">Herring worm</name>
    <dbReference type="NCBI Taxonomy" id="6269"/>
    <lineage>
        <taxon>Eukaryota</taxon>
        <taxon>Metazoa</taxon>
        <taxon>Ecdysozoa</taxon>
        <taxon>Nematoda</taxon>
        <taxon>Chromadorea</taxon>
        <taxon>Rhabditida</taxon>
        <taxon>Spirurina</taxon>
        <taxon>Ascaridomorpha</taxon>
        <taxon>Ascaridoidea</taxon>
        <taxon>Anisakidae</taxon>
        <taxon>Anisakis</taxon>
        <taxon>Anisakis simplex complex</taxon>
    </lineage>
</organism>
<evidence type="ECO:0000256" key="1">
    <source>
        <dbReference type="ARBA" id="ARBA00022737"/>
    </source>
</evidence>
<protein>
    <submittedName>
        <fullName evidence="6">Col_cuticle_N domain-containing protein</fullName>
    </submittedName>
</protein>
<feature type="domain" description="Nematode cuticle collagen N-terminal" evidence="3">
    <location>
        <begin position="5"/>
        <end position="56"/>
    </location>
</feature>
<dbReference type="EMBL" id="UYRR01031805">
    <property type="protein sequence ID" value="VDK52705.1"/>
    <property type="molecule type" value="Genomic_DNA"/>
</dbReference>
<dbReference type="Pfam" id="PF01484">
    <property type="entry name" value="Col_cuticle_N"/>
    <property type="match status" value="1"/>
</dbReference>
<dbReference type="WBParaSite" id="ASIM_0001513101-mRNA-1">
    <property type="protein sequence ID" value="ASIM_0001513101-mRNA-1"/>
    <property type="gene ID" value="ASIM_0001513101"/>
</dbReference>
<feature type="compositionally biased region" description="Polar residues" evidence="2">
    <location>
        <begin position="139"/>
        <end position="157"/>
    </location>
</feature>
<name>A0A0M3K2I6_ANISI</name>
<keyword evidence="5" id="KW-1185">Reference proteome</keyword>
<proteinExistence type="predicted"/>
<evidence type="ECO:0000313" key="4">
    <source>
        <dbReference type="EMBL" id="VDK52705.1"/>
    </source>
</evidence>
<feature type="compositionally biased region" description="Pro residues" evidence="2">
    <location>
        <begin position="159"/>
        <end position="170"/>
    </location>
</feature>
<evidence type="ECO:0000256" key="2">
    <source>
        <dbReference type="SAM" id="MobiDB-lite"/>
    </source>
</evidence>
<evidence type="ECO:0000313" key="6">
    <source>
        <dbReference type="WBParaSite" id="ASIM_0001513101-mRNA-1"/>
    </source>
</evidence>
<dbReference type="OrthoDB" id="5876184at2759"/>
<feature type="compositionally biased region" description="Low complexity" evidence="2">
    <location>
        <begin position="216"/>
        <end position="237"/>
    </location>
</feature>
<keyword evidence="1" id="KW-0677">Repeat</keyword>
<dbReference type="PANTHER" id="PTHR24637:SF236">
    <property type="entry name" value="NEMATODE CUTICLE COLLAGEN N-TERMINAL DOMAIN-CONTAINING PROTEIN"/>
    <property type="match status" value="1"/>
</dbReference>
<reference evidence="4 5" key="2">
    <citation type="submission" date="2018-11" db="EMBL/GenBank/DDBJ databases">
        <authorList>
            <consortium name="Pathogen Informatics"/>
        </authorList>
    </citation>
    <scope>NUCLEOTIDE SEQUENCE [LARGE SCALE GENOMIC DNA]</scope>
</reference>
<dbReference type="SMART" id="SM01088">
    <property type="entry name" value="Col_cuticle_N"/>
    <property type="match status" value="1"/>
</dbReference>
<reference evidence="6" key="1">
    <citation type="submission" date="2017-02" db="UniProtKB">
        <authorList>
            <consortium name="WormBaseParasite"/>
        </authorList>
    </citation>
    <scope>IDENTIFICATION</scope>
</reference>
<dbReference type="GO" id="GO:0042302">
    <property type="term" value="F:structural constituent of cuticle"/>
    <property type="evidence" value="ECO:0007669"/>
    <property type="project" value="InterPro"/>
</dbReference>
<feature type="region of interest" description="Disordered" evidence="2">
    <location>
        <begin position="216"/>
        <end position="268"/>
    </location>
</feature>
<accession>A0A0M3K2I6</accession>
<evidence type="ECO:0000313" key="5">
    <source>
        <dbReference type="Proteomes" id="UP000267096"/>
    </source>
</evidence>
<dbReference type="PANTHER" id="PTHR24637">
    <property type="entry name" value="COLLAGEN"/>
    <property type="match status" value="1"/>
</dbReference>
<dbReference type="Proteomes" id="UP000267096">
    <property type="component" value="Unassembled WGS sequence"/>
</dbReference>
<feature type="region of interest" description="Disordered" evidence="2">
    <location>
        <begin position="94"/>
        <end position="186"/>
    </location>
</feature>